<dbReference type="EMBL" id="JARIHO010000007">
    <property type="protein sequence ID" value="KAJ7358291.1"/>
    <property type="molecule type" value="Genomic_DNA"/>
</dbReference>
<reference evidence="1" key="1">
    <citation type="submission" date="2023-03" db="EMBL/GenBank/DDBJ databases">
        <title>Massive genome expansion in bonnet fungi (Mycena s.s.) driven by repeated elements and novel gene families across ecological guilds.</title>
        <authorList>
            <consortium name="Lawrence Berkeley National Laboratory"/>
            <person name="Harder C.B."/>
            <person name="Miyauchi S."/>
            <person name="Viragh M."/>
            <person name="Kuo A."/>
            <person name="Thoen E."/>
            <person name="Andreopoulos B."/>
            <person name="Lu D."/>
            <person name="Skrede I."/>
            <person name="Drula E."/>
            <person name="Henrissat B."/>
            <person name="Morin E."/>
            <person name="Kohler A."/>
            <person name="Barry K."/>
            <person name="LaButti K."/>
            <person name="Morin E."/>
            <person name="Salamov A."/>
            <person name="Lipzen A."/>
            <person name="Mereny Z."/>
            <person name="Hegedus B."/>
            <person name="Baldrian P."/>
            <person name="Stursova M."/>
            <person name="Weitz H."/>
            <person name="Taylor A."/>
            <person name="Grigoriev I.V."/>
            <person name="Nagy L.G."/>
            <person name="Martin F."/>
            <person name="Kauserud H."/>
        </authorList>
    </citation>
    <scope>NUCLEOTIDE SEQUENCE</scope>
    <source>
        <strain evidence="1">CBHHK002</strain>
    </source>
</reference>
<protein>
    <submittedName>
        <fullName evidence="1">Uncharacterized protein</fullName>
    </submittedName>
</protein>
<evidence type="ECO:0000313" key="1">
    <source>
        <dbReference type="EMBL" id="KAJ7358291.1"/>
    </source>
</evidence>
<accession>A0AAD7AI15</accession>
<dbReference type="PANTHER" id="PTHR31912">
    <property type="entry name" value="IP13529P"/>
    <property type="match status" value="1"/>
</dbReference>
<gene>
    <name evidence="1" type="ORF">DFH08DRAFT_687296</name>
</gene>
<dbReference type="AlphaFoldDB" id="A0AAD7AI15"/>
<comment type="caution">
    <text evidence="1">The sequence shown here is derived from an EMBL/GenBank/DDBJ whole genome shotgun (WGS) entry which is preliminary data.</text>
</comment>
<organism evidence="1 2">
    <name type="scientific">Mycena albidolilacea</name>
    <dbReference type="NCBI Taxonomy" id="1033008"/>
    <lineage>
        <taxon>Eukaryota</taxon>
        <taxon>Fungi</taxon>
        <taxon>Dikarya</taxon>
        <taxon>Basidiomycota</taxon>
        <taxon>Agaricomycotina</taxon>
        <taxon>Agaricomycetes</taxon>
        <taxon>Agaricomycetidae</taxon>
        <taxon>Agaricales</taxon>
        <taxon>Marasmiineae</taxon>
        <taxon>Mycenaceae</taxon>
        <taxon>Mycena</taxon>
    </lineage>
</organism>
<dbReference type="Proteomes" id="UP001218218">
    <property type="component" value="Unassembled WGS sequence"/>
</dbReference>
<keyword evidence="2" id="KW-1185">Reference proteome</keyword>
<evidence type="ECO:0000313" key="2">
    <source>
        <dbReference type="Proteomes" id="UP001218218"/>
    </source>
</evidence>
<name>A0AAD7AI15_9AGAR</name>
<dbReference type="PANTHER" id="PTHR31912:SF34">
    <property type="entry name" value="NOTOCHORD-RELATED PROTEIN"/>
    <property type="match status" value="1"/>
</dbReference>
<proteinExistence type="predicted"/>
<sequence length="990" mass="113050">MKECGTPNVPSFYALRKLQKQLMQDVGLKPRHHTSSLDNQFYMNHPNDLLRLDFSNPLVREFLHFYPEITTTVSESWQAEKYVKEIDDDDLSPMWANWDGASHRHFYIKELAQCKDGRYFVPLKWIVYQKQVHCDAYLVTKEMVCQLVKFVQKELKNLKVIRVLATDLCYNFLDLRTQGEIKFSGVQNAFTPHTPHPVREIAQGRPVFVLRIMPWADDVSGNRSKQYNAHMNMYIANLNLPHKLLSQEYFVRFCATSQYASSLEQFDALAEDCMQNAWTSTYDCKLQQEILFRIGIHLLPADNPQQAEATSTAGSSANFWCREDDSGGSATHRETDEGYHALYAPGKPRTPQDTIAKIKEQIRSACLGVATAVEKLQTESGVKDKIAAHWIELLLEQAGKIQEERVYNRGTRDPRLNDPKIKNEARQLVKQGILNEIQEELFDWVIMQPPERYGKLDEKTRNALHYIPELRPGDHYNVLLRLRGLNPHCDSPCEILHTVLLGEDKYVWHETTKVWNDEQGSVFAARLQSASLDGLNLPPLRAQYMVQYKKSLIGKHYKAIQQVGIFQLDAQLCSSALFELWKANGVLGALIWFPVINNMDQYLADLTVAIDNVLDRWAIIEPMKITQKYKLHVLSHIPSAVRRFRPSILFATEIFECWNSVFRLCSVLSNHQAPSLDIATTLADMERFKHQVSGGWWKPLDGDWMQAGCEIQTFLTGNQQLQRRLGWTSCDSYKAGTVKLLSKAKRQPDMWKNALGSSWNDTLAEPTSHANTNWIACKYAAARSQEPCFPGSWVFVLDGAEVSAAQIMKILIPEHIHPDTEAIVVLQKFTVSETVDEHYEMPLLIKTENTIVSKPGHLLFKFNAQHDCHHFSCPLADSPGLRQERSESKLTRKVRAHKDNSRFLLNTHALHNAHLVRETLPRNLTAPKPCFADRRAKHSEFASALREVGPEKRAQATARGQATKVRNKQDKLDKAAGVIARVGDLPINIE</sequence>